<dbReference type="InterPro" id="IPR036661">
    <property type="entry name" value="Luciferase-like_sf"/>
</dbReference>
<proteinExistence type="inferred from homology"/>
<feature type="binding site" evidence="6">
    <location>
        <position position="226"/>
    </location>
    <ligand>
        <name>FMN</name>
        <dbReference type="ChEBI" id="CHEBI:58210"/>
    </ligand>
</feature>
<dbReference type="PANTHER" id="PTHR30011">
    <property type="entry name" value="ALKANESULFONATE MONOOXYGENASE-RELATED"/>
    <property type="match status" value="1"/>
</dbReference>
<dbReference type="GO" id="GO:0004497">
    <property type="term" value="F:monooxygenase activity"/>
    <property type="evidence" value="ECO:0007669"/>
    <property type="project" value="UniProtKB-KW"/>
</dbReference>
<evidence type="ECO:0000256" key="1">
    <source>
        <dbReference type="ARBA" id="ARBA00022630"/>
    </source>
</evidence>
<dbReference type="OrthoDB" id="9779442at2"/>
<comment type="similarity">
    <text evidence="5">Belongs to the NtaA/SnaA/DszA monooxygenase family.</text>
</comment>
<dbReference type="InterPro" id="IPR016215">
    <property type="entry name" value="NTA_MOA"/>
</dbReference>
<keyword evidence="1 6" id="KW-0285">Flavoprotein</keyword>
<feature type="domain" description="Luciferase-like" evidence="7">
    <location>
        <begin position="27"/>
        <end position="383"/>
    </location>
</feature>
<evidence type="ECO:0000256" key="6">
    <source>
        <dbReference type="PIRSR" id="PIRSR000337-1"/>
    </source>
</evidence>
<evidence type="ECO:0000313" key="8">
    <source>
        <dbReference type="EMBL" id="ABG63763.1"/>
    </source>
</evidence>
<reference evidence="8" key="1">
    <citation type="submission" date="2006-06" db="EMBL/GenBank/DDBJ databases">
        <title>Complete sequence of chromosome of Chelativorans sp. BNC1.</title>
        <authorList>
            <consortium name="US DOE Joint Genome Institute"/>
            <person name="Copeland A."/>
            <person name="Lucas S."/>
            <person name="Lapidus A."/>
            <person name="Barry K."/>
            <person name="Detter J.C."/>
            <person name="Glavina del Rio T."/>
            <person name="Hammon N."/>
            <person name="Israni S."/>
            <person name="Dalin E."/>
            <person name="Tice H."/>
            <person name="Pitluck S."/>
            <person name="Chertkov O."/>
            <person name="Brettin T."/>
            <person name="Bruce D."/>
            <person name="Han C."/>
            <person name="Tapia R."/>
            <person name="Gilna P."/>
            <person name="Schmutz J."/>
            <person name="Larimer F."/>
            <person name="Land M."/>
            <person name="Hauser L."/>
            <person name="Kyrpides N."/>
            <person name="Mikhailova N."/>
            <person name="Richardson P."/>
        </authorList>
    </citation>
    <scope>NUCLEOTIDE SEQUENCE</scope>
    <source>
        <strain evidence="8">BNC1</strain>
    </source>
</reference>
<dbReference type="Pfam" id="PF00296">
    <property type="entry name" value="Bac_luciferase"/>
    <property type="match status" value="1"/>
</dbReference>
<dbReference type="InterPro" id="IPR011251">
    <property type="entry name" value="Luciferase-like_dom"/>
</dbReference>
<evidence type="ECO:0000256" key="5">
    <source>
        <dbReference type="ARBA" id="ARBA00033748"/>
    </source>
</evidence>
<dbReference type="AlphaFoldDB" id="Q11FR2"/>
<dbReference type="SUPFAM" id="SSF51679">
    <property type="entry name" value="Bacterial luciferase-like"/>
    <property type="match status" value="1"/>
</dbReference>
<evidence type="ECO:0000256" key="3">
    <source>
        <dbReference type="ARBA" id="ARBA00023002"/>
    </source>
</evidence>
<sequence>MPKRQIKLGLSMRQLGYHAGGWRHPSVPADGAMRIGHFVHIAKTAERGLFDLLFLADGLGLRQRDNPAGSLARSDRNVELEPLTLLSALAMVTKHIGLVATASTSYNEPFHIARKFASLDHISGGRAGWNIVTSWSEEEAKNFNRDKHFEYDERYARAAEFVEVTKGLWDSWDEDAFLRDKATGIFFESEKMHVLNHVGKYFQVRGPLTVERPIQGYPLLVQAGSSEAGQEIAAASADVCFVAHTDLRDAQDYYRSVKSRLGKFGRDEDSLKILPGLLAIVAPTEAEARDKYEELQQLIHPLVGLAHVYGPMGDLSAYPLDGPVPVPNDPQHRSRAKVLLDLAERNNWTIRDLYLAASMGRGHRTVIGTPSQVADAMQEWVDGRGADGFNIIPAILPGGIEDFVEYVVPELQDRGVYRTAYEGETLRDNLGVPRPKSRYV</sequence>
<dbReference type="HOGENOM" id="CLU_022256_1_2_5"/>
<dbReference type="EMBL" id="CP000390">
    <property type="protein sequence ID" value="ABG63763.1"/>
    <property type="molecule type" value="Genomic_DNA"/>
</dbReference>
<dbReference type="eggNOG" id="COG2141">
    <property type="taxonomic scope" value="Bacteria"/>
</dbReference>
<gene>
    <name evidence="8" type="ordered locus">Meso_2378</name>
</gene>
<evidence type="ECO:0000256" key="2">
    <source>
        <dbReference type="ARBA" id="ARBA00022643"/>
    </source>
</evidence>
<evidence type="ECO:0000256" key="4">
    <source>
        <dbReference type="ARBA" id="ARBA00023033"/>
    </source>
</evidence>
<dbReference type="InterPro" id="IPR051260">
    <property type="entry name" value="Diverse_substr_monoxygenases"/>
</dbReference>
<dbReference type="NCBIfam" id="TIGR03860">
    <property type="entry name" value="FMN_nitrolo"/>
    <property type="match status" value="1"/>
</dbReference>
<dbReference type="PANTHER" id="PTHR30011:SF16">
    <property type="entry name" value="C2H2 FINGER DOMAIN TRANSCRIPTION FACTOR (EUROFUNG)-RELATED"/>
    <property type="match status" value="1"/>
</dbReference>
<feature type="binding site" evidence="6">
    <location>
        <position position="225"/>
    </location>
    <ligand>
        <name>FMN</name>
        <dbReference type="ChEBI" id="CHEBI:58210"/>
    </ligand>
</feature>
<keyword evidence="4 8" id="KW-0503">Monooxygenase</keyword>
<feature type="binding site" evidence="6">
    <location>
        <position position="101"/>
    </location>
    <ligand>
        <name>FMN</name>
        <dbReference type="ChEBI" id="CHEBI:58210"/>
    </ligand>
</feature>
<feature type="binding site" evidence="6">
    <location>
        <position position="57"/>
    </location>
    <ligand>
        <name>FMN</name>
        <dbReference type="ChEBI" id="CHEBI:58210"/>
    </ligand>
</feature>
<organism evidence="8">
    <name type="scientific">Chelativorans sp. (strain BNC1)</name>
    <dbReference type="NCBI Taxonomy" id="266779"/>
    <lineage>
        <taxon>Bacteria</taxon>
        <taxon>Pseudomonadati</taxon>
        <taxon>Pseudomonadota</taxon>
        <taxon>Alphaproteobacteria</taxon>
        <taxon>Hyphomicrobiales</taxon>
        <taxon>Phyllobacteriaceae</taxon>
        <taxon>Chelativorans</taxon>
    </lineage>
</organism>
<feature type="binding site" evidence="6">
    <location>
        <position position="155"/>
    </location>
    <ligand>
        <name>FMN</name>
        <dbReference type="ChEBI" id="CHEBI:58210"/>
    </ligand>
</feature>
<protein>
    <submittedName>
        <fullName evidence="8">Xenobiotic compound monooxygenase, DszA family, A subunit</fullName>
    </submittedName>
</protein>
<dbReference type="Gene3D" id="3.20.20.30">
    <property type="entry name" value="Luciferase-like domain"/>
    <property type="match status" value="1"/>
</dbReference>
<accession>Q11FR2</accession>
<dbReference type="STRING" id="266779.Meso_2378"/>
<keyword evidence="2 6" id="KW-0288">FMN</keyword>
<dbReference type="PIRSF" id="PIRSF000337">
    <property type="entry name" value="NTA_MOA"/>
    <property type="match status" value="1"/>
</dbReference>
<dbReference type="CDD" id="cd01095">
    <property type="entry name" value="Nitrilotriacetate_monoxgenase"/>
    <property type="match status" value="1"/>
</dbReference>
<dbReference type="GO" id="GO:0016705">
    <property type="term" value="F:oxidoreductase activity, acting on paired donors, with incorporation or reduction of molecular oxygen"/>
    <property type="evidence" value="ECO:0007669"/>
    <property type="project" value="InterPro"/>
</dbReference>
<dbReference type="KEGG" id="mes:Meso_2378"/>
<name>Q11FR2_CHESB</name>
<evidence type="ECO:0000259" key="7">
    <source>
        <dbReference type="Pfam" id="PF00296"/>
    </source>
</evidence>
<keyword evidence="3" id="KW-0560">Oxidoreductase</keyword>